<dbReference type="InterPro" id="IPR036390">
    <property type="entry name" value="WH_DNA-bd_sf"/>
</dbReference>
<gene>
    <name evidence="5" type="ORF">A2Y62_07645</name>
</gene>
<protein>
    <recommendedName>
        <fullName evidence="4">O-methyltransferase C-terminal domain-containing protein</fullName>
    </recommendedName>
</protein>
<name>A0A1F5VIU4_9BACT</name>
<keyword evidence="3" id="KW-0949">S-adenosyl-L-methionine</keyword>
<dbReference type="GO" id="GO:0032259">
    <property type="term" value="P:methylation"/>
    <property type="evidence" value="ECO:0007669"/>
    <property type="project" value="UniProtKB-KW"/>
</dbReference>
<dbReference type="Gene3D" id="3.40.50.150">
    <property type="entry name" value="Vaccinia Virus protein VP39"/>
    <property type="match status" value="1"/>
</dbReference>
<dbReference type="GO" id="GO:0046983">
    <property type="term" value="F:protein dimerization activity"/>
    <property type="evidence" value="ECO:0007669"/>
    <property type="project" value="InterPro"/>
</dbReference>
<dbReference type="EMBL" id="MFGW01000168">
    <property type="protein sequence ID" value="OGF63148.1"/>
    <property type="molecule type" value="Genomic_DNA"/>
</dbReference>
<dbReference type="SUPFAM" id="SSF53335">
    <property type="entry name" value="S-adenosyl-L-methionine-dependent methyltransferases"/>
    <property type="match status" value="1"/>
</dbReference>
<keyword evidence="2" id="KW-0808">Transferase</keyword>
<dbReference type="GO" id="GO:0008171">
    <property type="term" value="F:O-methyltransferase activity"/>
    <property type="evidence" value="ECO:0007669"/>
    <property type="project" value="InterPro"/>
</dbReference>
<evidence type="ECO:0000259" key="4">
    <source>
        <dbReference type="Pfam" id="PF00891"/>
    </source>
</evidence>
<dbReference type="AlphaFoldDB" id="A0A1F5VIU4"/>
<dbReference type="Proteomes" id="UP000178943">
    <property type="component" value="Unassembled WGS sequence"/>
</dbReference>
<proteinExistence type="predicted"/>
<dbReference type="InterPro" id="IPR036388">
    <property type="entry name" value="WH-like_DNA-bd_sf"/>
</dbReference>
<sequence length="345" mass="38688">MKLSTSEDILELLEASVASTALGAAIELGLFWMLDAHPMNVQEISSAIGIPLRRCSYWLQILQALDLIELDSACYKLSSTAQMAILKVYSQDTWALLAAESRERMPVFIHLAHTIKHPGSVKEASGLSFYSYYALMEKDPERARRFTRMLFELHQPLAQDIAKFLDLSNVKQLMDIGGGSGVISMALLQRYPDLHATVVEIPNVCTAGRELAAGQSIENRITFHPANFLQDALPRGFDLILECDVNIYGKELFFKIKNSLNPNGRFIIIDQFAPEQGIAPPDRVHWAFEKSMINPEFMFATAQEICTLLEDAGFQILTLTPLPIITDSRDGLQEKFFFIETRGRG</sequence>
<keyword evidence="1" id="KW-0489">Methyltransferase</keyword>
<evidence type="ECO:0000256" key="3">
    <source>
        <dbReference type="ARBA" id="ARBA00022691"/>
    </source>
</evidence>
<dbReference type="PIRSF" id="PIRSF005739">
    <property type="entry name" value="O-mtase"/>
    <property type="match status" value="1"/>
</dbReference>
<dbReference type="SUPFAM" id="SSF46785">
    <property type="entry name" value="Winged helix' DNA-binding domain"/>
    <property type="match status" value="1"/>
</dbReference>
<accession>A0A1F5VIU4</accession>
<evidence type="ECO:0000313" key="6">
    <source>
        <dbReference type="Proteomes" id="UP000178943"/>
    </source>
</evidence>
<dbReference type="STRING" id="1817863.A2Y62_07645"/>
<dbReference type="CDD" id="cd02440">
    <property type="entry name" value="AdoMet_MTases"/>
    <property type="match status" value="1"/>
</dbReference>
<dbReference type="Pfam" id="PF00891">
    <property type="entry name" value="Methyltransf_2"/>
    <property type="match status" value="1"/>
</dbReference>
<evidence type="ECO:0000256" key="2">
    <source>
        <dbReference type="ARBA" id="ARBA00022679"/>
    </source>
</evidence>
<dbReference type="InterPro" id="IPR001077">
    <property type="entry name" value="COMT_C"/>
</dbReference>
<comment type="caution">
    <text evidence="5">The sequence shown here is derived from an EMBL/GenBank/DDBJ whole genome shotgun (WGS) entry which is preliminary data.</text>
</comment>
<evidence type="ECO:0000313" key="5">
    <source>
        <dbReference type="EMBL" id="OGF63148.1"/>
    </source>
</evidence>
<evidence type="ECO:0000256" key="1">
    <source>
        <dbReference type="ARBA" id="ARBA00022603"/>
    </source>
</evidence>
<organism evidence="5 6">
    <name type="scientific">Candidatus Fischerbacteria bacterium RBG_13_37_8</name>
    <dbReference type="NCBI Taxonomy" id="1817863"/>
    <lineage>
        <taxon>Bacteria</taxon>
        <taxon>Candidatus Fischeribacteriota</taxon>
    </lineage>
</organism>
<dbReference type="InterPro" id="IPR029063">
    <property type="entry name" value="SAM-dependent_MTases_sf"/>
</dbReference>
<reference evidence="5 6" key="1">
    <citation type="journal article" date="2016" name="Nat. Commun.">
        <title>Thousands of microbial genomes shed light on interconnected biogeochemical processes in an aquifer system.</title>
        <authorList>
            <person name="Anantharaman K."/>
            <person name="Brown C.T."/>
            <person name="Hug L.A."/>
            <person name="Sharon I."/>
            <person name="Castelle C.J."/>
            <person name="Probst A.J."/>
            <person name="Thomas B.C."/>
            <person name="Singh A."/>
            <person name="Wilkins M.J."/>
            <person name="Karaoz U."/>
            <person name="Brodie E.L."/>
            <person name="Williams K.H."/>
            <person name="Hubbard S.S."/>
            <person name="Banfield J.F."/>
        </authorList>
    </citation>
    <scope>NUCLEOTIDE SEQUENCE [LARGE SCALE GENOMIC DNA]</scope>
</reference>
<dbReference type="Gene3D" id="1.10.10.10">
    <property type="entry name" value="Winged helix-like DNA-binding domain superfamily/Winged helix DNA-binding domain"/>
    <property type="match status" value="1"/>
</dbReference>
<dbReference type="PROSITE" id="PS51683">
    <property type="entry name" value="SAM_OMT_II"/>
    <property type="match status" value="1"/>
</dbReference>
<feature type="domain" description="O-methyltransferase C-terminal" evidence="4">
    <location>
        <begin position="109"/>
        <end position="315"/>
    </location>
</feature>
<dbReference type="PANTHER" id="PTHR43712">
    <property type="entry name" value="PUTATIVE (AFU_ORTHOLOGUE AFUA_4G14580)-RELATED"/>
    <property type="match status" value="1"/>
</dbReference>
<dbReference type="PANTHER" id="PTHR43712:SF2">
    <property type="entry name" value="O-METHYLTRANSFERASE CICE"/>
    <property type="match status" value="1"/>
</dbReference>
<dbReference type="InterPro" id="IPR016461">
    <property type="entry name" value="COMT-like"/>
</dbReference>